<dbReference type="Gene3D" id="3.30.2310.20">
    <property type="entry name" value="RelE-like"/>
    <property type="match status" value="1"/>
</dbReference>
<protein>
    <recommendedName>
        <fullName evidence="5">Plasmid stabilization protein</fullName>
    </recommendedName>
</protein>
<accession>A0A2N5XYN5</accession>
<sequence>MSTVQYSRTAIKGIQKLPANIADQFRTAFQEIADNRGNWNVKKLAGREGYRLRIGGYRGIYKIEGEQVMVLVLDVGPHGGIYK</sequence>
<dbReference type="AlphaFoldDB" id="A0A2N5XYN5"/>
<evidence type="ECO:0000313" key="3">
    <source>
        <dbReference type="EMBL" id="PLW81232.1"/>
    </source>
</evidence>
<dbReference type="Pfam" id="PF05016">
    <property type="entry name" value="ParE_toxin"/>
    <property type="match status" value="1"/>
</dbReference>
<dbReference type="InterPro" id="IPR007712">
    <property type="entry name" value="RelE/ParE_toxin"/>
</dbReference>
<dbReference type="PANTHER" id="PTHR35601:SF1">
    <property type="entry name" value="TOXIN RELE"/>
    <property type="match status" value="1"/>
</dbReference>
<dbReference type="RefSeq" id="WP_101522630.1">
    <property type="nucleotide sequence ID" value="NZ_PKLZ01000015.1"/>
</dbReference>
<name>A0A2N5XYN5_9GAMM</name>
<dbReference type="SUPFAM" id="SSF143011">
    <property type="entry name" value="RelE-like"/>
    <property type="match status" value="1"/>
</dbReference>
<evidence type="ECO:0000256" key="1">
    <source>
        <dbReference type="ARBA" id="ARBA00006226"/>
    </source>
</evidence>
<dbReference type="EMBL" id="PKLZ01000015">
    <property type="protein sequence ID" value="PLW81232.1"/>
    <property type="molecule type" value="Genomic_DNA"/>
</dbReference>
<proteinExistence type="inferred from homology"/>
<organism evidence="3 4">
    <name type="scientific">Kineobactrum sediminis</name>
    <dbReference type="NCBI Taxonomy" id="1905677"/>
    <lineage>
        <taxon>Bacteria</taxon>
        <taxon>Pseudomonadati</taxon>
        <taxon>Pseudomonadota</taxon>
        <taxon>Gammaproteobacteria</taxon>
        <taxon>Cellvibrionales</taxon>
        <taxon>Halieaceae</taxon>
        <taxon>Kineobactrum</taxon>
    </lineage>
</organism>
<comment type="similarity">
    <text evidence="1">Belongs to the RelE toxin family.</text>
</comment>
<evidence type="ECO:0000313" key="4">
    <source>
        <dbReference type="Proteomes" id="UP000234845"/>
    </source>
</evidence>
<dbReference type="OrthoDB" id="428094at2"/>
<dbReference type="InterPro" id="IPR035093">
    <property type="entry name" value="RelE/ParE_toxin_dom_sf"/>
</dbReference>
<keyword evidence="2" id="KW-1277">Toxin-antitoxin system</keyword>
<reference evidence="4" key="1">
    <citation type="submission" date="2017-11" db="EMBL/GenBank/DDBJ databases">
        <title>The draft genome sequence of Chromatocurvus sp. F02.</title>
        <authorList>
            <person name="Du Z.-J."/>
            <person name="Chang Y.-Q."/>
        </authorList>
    </citation>
    <scope>NUCLEOTIDE SEQUENCE [LARGE SCALE GENOMIC DNA]</scope>
    <source>
        <strain evidence="4">F02</strain>
    </source>
</reference>
<dbReference type="Proteomes" id="UP000234845">
    <property type="component" value="Unassembled WGS sequence"/>
</dbReference>
<evidence type="ECO:0000256" key="2">
    <source>
        <dbReference type="ARBA" id="ARBA00022649"/>
    </source>
</evidence>
<evidence type="ECO:0008006" key="5">
    <source>
        <dbReference type="Google" id="ProtNLM"/>
    </source>
</evidence>
<gene>
    <name evidence="3" type="ORF">CWI75_16490</name>
</gene>
<dbReference type="PANTHER" id="PTHR35601">
    <property type="entry name" value="TOXIN RELE"/>
    <property type="match status" value="1"/>
</dbReference>
<keyword evidence="4" id="KW-1185">Reference proteome</keyword>
<comment type="caution">
    <text evidence="3">The sequence shown here is derived from an EMBL/GenBank/DDBJ whole genome shotgun (WGS) entry which is preliminary data.</text>
</comment>